<sequence>MAHGVLSPGCNLEASRAIAAIQAGMWNKEMLEGWEKGFVATFQESLRSLSHSLGELQCLSNPVGELRTIPSQQWTAEPRSCSGQTASLQRTSSSLQMVNKLQYRAGLAPGLLSQQRLGSARGEHLQNADQKPRQQPSSYLLDMLTMCSVTLTECSLKGPSSYPCQTGPMLLVTLGKVLKATLLTWSLFIDRAIVKGYNENVYTNGKLDIGSQSNYQVFQKVMDHATTALLPYQLPWMPDVVVRSSMTWLRSYIKLFQAPCQPDGLIQGRCEPIVFWRRE</sequence>
<name>A0A8C3D1R2_CAIMO</name>
<dbReference type="Pfam" id="PF11571">
    <property type="entry name" value="Med27"/>
    <property type="match status" value="1"/>
</dbReference>
<dbReference type="InterPro" id="IPR021627">
    <property type="entry name" value="Mediator_Med27"/>
</dbReference>
<dbReference type="Proteomes" id="UP000694556">
    <property type="component" value="Chromosome 13"/>
</dbReference>
<dbReference type="Ensembl" id="ENSCMMT00000030026.1">
    <property type="protein sequence ID" value="ENSCMMP00000027510.1"/>
    <property type="gene ID" value="ENSCMMG00000016850.1"/>
</dbReference>
<evidence type="ECO:0000313" key="7">
    <source>
        <dbReference type="Proteomes" id="UP000694556"/>
    </source>
</evidence>
<evidence type="ECO:0000256" key="3">
    <source>
        <dbReference type="ARBA" id="ARBA00023015"/>
    </source>
</evidence>
<reference evidence="6" key="3">
    <citation type="submission" date="2025-09" db="UniProtKB">
        <authorList>
            <consortium name="Ensembl"/>
        </authorList>
    </citation>
    <scope>IDENTIFICATION</scope>
</reference>
<comment type="similarity">
    <text evidence="2">Belongs to the Mediator complex subunit 27 family.</text>
</comment>
<evidence type="ECO:0000313" key="6">
    <source>
        <dbReference type="Ensembl" id="ENSCMMP00000027510.1"/>
    </source>
</evidence>
<dbReference type="PANTHER" id="PTHR13130">
    <property type="entry name" value="34 KDA TRANSCRIPTIONAL CO-ACTIVATOR-RELATED"/>
    <property type="match status" value="1"/>
</dbReference>
<comment type="subcellular location">
    <subcellularLocation>
        <location evidence="1">Nucleus</location>
    </subcellularLocation>
</comment>
<evidence type="ECO:0000256" key="1">
    <source>
        <dbReference type="ARBA" id="ARBA00004123"/>
    </source>
</evidence>
<reference evidence="6" key="2">
    <citation type="submission" date="2025-08" db="UniProtKB">
        <authorList>
            <consortium name="Ensembl"/>
        </authorList>
    </citation>
    <scope>IDENTIFICATION</scope>
</reference>
<proteinExistence type="inferred from homology"/>
<organism evidence="6 7">
    <name type="scientific">Cairina moschata</name>
    <name type="common">Muscovy duck</name>
    <dbReference type="NCBI Taxonomy" id="8855"/>
    <lineage>
        <taxon>Eukaryota</taxon>
        <taxon>Metazoa</taxon>
        <taxon>Chordata</taxon>
        <taxon>Craniata</taxon>
        <taxon>Vertebrata</taxon>
        <taxon>Euteleostomi</taxon>
        <taxon>Archelosauria</taxon>
        <taxon>Archosauria</taxon>
        <taxon>Dinosauria</taxon>
        <taxon>Saurischia</taxon>
        <taxon>Theropoda</taxon>
        <taxon>Coelurosauria</taxon>
        <taxon>Aves</taxon>
        <taxon>Neognathae</taxon>
        <taxon>Galloanserae</taxon>
        <taxon>Anseriformes</taxon>
        <taxon>Anatidae</taxon>
        <taxon>Anatinae</taxon>
        <taxon>Cairina</taxon>
    </lineage>
</organism>
<keyword evidence="4" id="KW-0804">Transcription</keyword>
<keyword evidence="5" id="KW-0539">Nucleus</keyword>
<protein>
    <submittedName>
        <fullName evidence="6">Uncharacterized protein</fullName>
    </submittedName>
</protein>
<evidence type="ECO:0000256" key="4">
    <source>
        <dbReference type="ARBA" id="ARBA00023163"/>
    </source>
</evidence>
<accession>A0A8C3D1R2</accession>
<reference evidence="6" key="1">
    <citation type="submission" date="2018-09" db="EMBL/GenBank/DDBJ databases">
        <title>Common duck and Muscovy duck high density SNP chip.</title>
        <authorList>
            <person name="Vignal A."/>
            <person name="Thebault N."/>
            <person name="Warren W.C."/>
        </authorList>
    </citation>
    <scope>NUCLEOTIDE SEQUENCE [LARGE SCALE GENOMIC DNA]</scope>
</reference>
<dbReference type="GO" id="GO:0003713">
    <property type="term" value="F:transcription coactivator activity"/>
    <property type="evidence" value="ECO:0007669"/>
    <property type="project" value="TreeGrafter"/>
</dbReference>
<evidence type="ECO:0000256" key="5">
    <source>
        <dbReference type="ARBA" id="ARBA00023242"/>
    </source>
</evidence>
<evidence type="ECO:0000256" key="2">
    <source>
        <dbReference type="ARBA" id="ARBA00008048"/>
    </source>
</evidence>
<dbReference type="GO" id="GO:0016592">
    <property type="term" value="C:mediator complex"/>
    <property type="evidence" value="ECO:0007669"/>
    <property type="project" value="InterPro"/>
</dbReference>
<keyword evidence="7" id="KW-1185">Reference proteome</keyword>
<dbReference type="GO" id="GO:0006357">
    <property type="term" value="P:regulation of transcription by RNA polymerase II"/>
    <property type="evidence" value="ECO:0007669"/>
    <property type="project" value="TreeGrafter"/>
</dbReference>
<dbReference type="PANTHER" id="PTHR13130:SF4">
    <property type="entry name" value="MEDIATOR OF RNA POLYMERASE II TRANSCRIPTION SUBUNIT 27"/>
    <property type="match status" value="1"/>
</dbReference>
<keyword evidence="3" id="KW-0805">Transcription regulation</keyword>
<dbReference type="AlphaFoldDB" id="A0A8C3D1R2"/>